<name>A0ABQ4RV40_9HYPH</name>
<dbReference type="Proteomes" id="UP001055125">
    <property type="component" value="Unassembled WGS sequence"/>
</dbReference>
<comment type="caution">
    <text evidence="4">The sequence shown here is derived from an EMBL/GenBank/DDBJ whole genome shotgun (WGS) entry which is preliminary data.</text>
</comment>
<accession>A0ABQ4RV40</accession>
<evidence type="ECO:0000259" key="2">
    <source>
        <dbReference type="Pfam" id="PF16370"/>
    </source>
</evidence>
<dbReference type="RefSeq" id="WP_238243873.1">
    <property type="nucleotide sequence ID" value="NZ_BPQP01000028.1"/>
</dbReference>
<evidence type="ECO:0000259" key="1">
    <source>
        <dbReference type="Pfam" id="PF00149"/>
    </source>
</evidence>
<reference evidence="4" key="2">
    <citation type="submission" date="2021-08" db="EMBL/GenBank/DDBJ databases">
        <authorList>
            <person name="Tani A."/>
            <person name="Ola A."/>
            <person name="Ogura Y."/>
            <person name="Katsura K."/>
            <person name="Hayashi T."/>
        </authorList>
    </citation>
    <scope>NUCLEOTIDE SEQUENCE</scope>
    <source>
        <strain evidence="4">DSM 19015</strain>
    </source>
</reference>
<sequence length="569" mass="61970">MSDRSGLTRRESVVGAAALAVTAATAQAQTAPSQGVPRAEATAIGRVYDAAAAGDGRTERAGIPGVLVSNGREVVRTDEAGRYALPVSDETILFVIKPPGYALPRDANNIPRFSYIHQPKGTPPELGLRYRGIDPTGPLPAAIDFGLTPAPEPESFEAILFTDPQPESLIELGHVRDTAVTRVLGTQAAFGITTGDILFDDLSFYGRYNRIIGRIGVPWYHIGGNHDLNFEAPDARYSRETLKRIYGAPYYAFHHGQALFVMLDNVHYLGAATATGSNGGRYEGRIGERQLAFVANLLRETPRDRLIVVAMHIPLLTDLGPDNPRENTLDRDALLDLLEGRPVLSLAGHTHTTEHHYPRGKGEGAHHHHVLTAVSGSWWSGPSARTGIPSADSRDGTPNGFHVLSIEGTRYTTRYLSAQGEPDAVMRIMFESQHRTGAGQILRDYRPAQLLRSPIPLDSVDSTDLVVNVFDGGPRTRVQFRVGDGGPVAMTRRRRSDPFVAELYARYADTKKPWVKAEPSSHLWVARLPATIGPGAHRITVEVEDEYGRPARSAVVLEVLAEEAVPRRG</sequence>
<evidence type="ECO:0000259" key="3">
    <source>
        <dbReference type="Pfam" id="PF16371"/>
    </source>
</evidence>
<dbReference type="SUPFAM" id="SSF56300">
    <property type="entry name" value="Metallo-dependent phosphatases"/>
    <property type="match status" value="1"/>
</dbReference>
<dbReference type="PANTHER" id="PTHR43143:SF6">
    <property type="entry name" value="BLL3016 PROTEIN"/>
    <property type="match status" value="1"/>
</dbReference>
<dbReference type="EMBL" id="BPQP01000028">
    <property type="protein sequence ID" value="GJD94701.1"/>
    <property type="molecule type" value="Genomic_DNA"/>
</dbReference>
<dbReference type="Pfam" id="PF16370">
    <property type="entry name" value="MetallophosC"/>
    <property type="match status" value="1"/>
</dbReference>
<feature type="domain" description="Calcineurin-like phosphoesterase C-terminal" evidence="2">
    <location>
        <begin position="369"/>
        <end position="549"/>
    </location>
</feature>
<dbReference type="InterPro" id="IPR006311">
    <property type="entry name" value="TAT_signal"/>
</dbReference>
<evidence type="ECO:0000313" key="4">
    <source>
        <dbReference type="EMBL" id="GJD94701.1"/>
    </source>
</evidence>
<dbReference type="InterPro" id="IPR051918">
    <property type="entry name" value="STPP_CPPED1"/>
</dbReference>
<dbReference type="Pfam" id="PF00149">
    <property type="entry name" value="Metallophos"/>
    <property type="match status" value="1"/>
</dbReference>
<dbReference type="Gene3D" id="3.60.21.10">
    <property type="match status" value="1"/>
</dbReference>
<dbReference type="InterPro" id="IPR029052">
    <property type="entry name" value="Metallo-depent_PP-like"/>
</dbReference>
<keyword evidence="5" id="KW-1185">Reference proteome</keyword>
<dbReference type="PANTHER" id="PTHR43143">
    <property type="entry name" value="METALLOPHOSPHOESTERASE, CALCINEURIN SUPERFAMILY"/>
    <property type="match status" value="1"/>
</dbReference>
<feature type="domain" description="Calcineurin-like phosphoesterase" evidence="1">
    <location>
        <begin position="192"/>
        <end position="352"/>
    </location>
</feature>
<dbReference type="PROSITE" id="PS51318">
    <property type="entry name" value="TAT"/>
    <property type="match status" value="1"/>
</dbReference>
<dbReference type="InterPro" id="IPR032285">
    <property type="entry name" value="Metallophos_N"/>
</dbReference>
<dbReference type="InterPro" id="IPR032288">
    <property type="entry name" value="Metallophos_C"/>
</dbReference>
<dbReference type="InterPro" id="IPR004843">
    <property type="entry name" value="Calcineurin-like_PHP"/>
</dbReference>
<dbReference type="Pfam" id="PF16371">
    <property type="entry name" value="MetallophosN"/>
    <property type="match status" value="1"/>
</dbReference>
<organism evidence="4 5">
    <name type="scientific">Methylobacterium iners</name>
    <dbReference type="NCBI Taxonomy" id="418707"/>
    <lineage>
        <taxon>Bacteria</taxon>
        <taxon>Pseudomonadati</taxon>
        <taxon>Pseudomonadota</taxon>
        <taxon>Alphaproteobacteria</taxon>
        <taxon>Hyphomicrobiales</taxon>
        <taxon>Methylobacteriaceae</taxon>
        <taxon>Methylobacterium</taxon>
    </lineage>
</organism>
<evidence type="ECO:0000313" key="5">
    <source>
        <dbReference type="Proteomes" id="UP001055125"/>
    </source>
</evidence>
<protein>
    <submittedName>
        <fullName evidence="4">3',5'-cyclic adenosine monophosphate phosphodiesterase CpdA</fullName>
    </submittedName>
</protein>
<reference evidence="4" key="1">
    <citation type="journal article" date="2021" name="Front. Microbiol.">
        <title>Comprehensive Comparative Genomics and Phenotyping of Methylobacterium Species.</title>
        <authorList>
            <person name="Alessa O."/>
            <person name="Ogura Y."/>
            <person name="Fujitani Y."/>
            <person name="Takami H."/>
            <person name="Hayashi T."/>
            <person name="Sahin N."/>
            <person name="Tani A."/>
        </authorList>
    </citation>
    <scope>NUCLEOTIDE SEQUENCE</scope>
    <source>
        <strain evidence="4">DSM 19015</strain>
    </source>
</reference>
<gene>
    <name evidence="4" type="primary">cpdA_3</name>
    <name evidence="4" type="ORF">OCOJLMKI_1904</name>
</gene>
<proteinExistence type="predicted"/>
<feature type="domain" description="Calcineurin-like phosphoesterase N-terminal" evidence="3">
    <location>
        <begin position="58"/>
        <end position="117"/>
    </location>
</feature>